<dbReference type="InterPro" id="IPR036259">
    <property type="entry name" value="MFS_trans_sf"/>
</dbReference>
<feature type="transmembrane region" description="Helical" evidence="9">
    <location>
        <begin position="483"/>
        <end position="501"/>
    </location>
</feature>
<feature type="domain" description="Major facilitator superfamily (MFS) profile" evidence="10">
    <location>
        <begin position="35"/>
        <end position="505"/>
    </location>
</feature>
<evidence type="ECO:0000259" key="10">
    <source>
        <dbReference type="PROSITE" id="PS50850"/>
    </source>
</evidence>
<keyword evidence="3" id="KW-0813">Transport</keyword>
<evidence type="ECO:0000256" key="9">
    <source>
        <dbReference type="SAM" id="Phobius"/>
    </source>
</evidence>
<feature type="transmembrane region" description="Helical" evidence="9">
    <location>
        <begin position="353"/>
        <end position="370"/>
    </location>
</feature>
<feature type="transmembrane region" description="Helical" evidence="9">
    <location>
        <begin position="424"/>
        <end position="444"/>
    </location>
</feature>
<dbReference type="GO" id="GO:0005886">
    <property type="term" value="C:plasma membrane"/>
    <property type="evidence" value="ECO:0007669"/>
    <property type="project" value="UniProtKB-SubCell"/>
</dbReference>
<evidence type="ECO:0000256" key="8">
    <source>
        <dbReference type="SAM" id="MobiDB-lite"/>
    </source>
</evidence>
<keyword evidence="4" id="KW-1003">Cell membrane</keyword>
<dbReference type="InterPro" id="IPR020846">
    <property type="entry name" value="MFS_dom"/>
</dbReference>
<dbReference type="EMBL" id="LR589273">
    <property type="protein sequence ID" value="VTO99120.1"/>
    <property type="molecule type" value="Genomic_DNA"/>
</dbReference>
<dbReference type="InterPro" id="IPR011701">
    <property type="entry name" value="MFS"/>
</dbReference>
<comment type="subcellular location">
    <subcellularLocation>
        <location evidence="1">Cell membrane</location>
        <topology evidence="1">Multi-pass membrane protein</topology>
    </subcellularLocation>
</comment>
<dbReference type="AlphaFoldDB" id="A0A653EQJ7"/>
<dbReference type="GO" id="GO:0022857">
    <property type="term" value="F:transmembrane transporter activity"/>
    <property type="evidence" value="ECO:0007669"/>
    <property type="project" value="InterPro"/>
</dbReference>
<organism evidence="11">
    <name type="scientific">Mycobacterium kansasii</name>
    <dbReference type="NCBI Taxonomy" id="1768"/>
    <lineage>
        <taxon>Bacteria</taxon>
        <taxon>Bacillati</taxon>
        <taxon>Actinomycetota</taxon>
        <taxon>Actinomycetes</taxon>
        <taxon>Mycobacteriales</taxon>
        <taxon>Mycobacteriaceae</taxon>
        <taxon>Mycobacterium</taxon>
    </lineage>
</organism>
<evidence type="ECO:0000256" key="4">
    <source>
        <dbReference type="ARBA" id="ARBA00022475"/>
    </source>
</evidence>
<dbReference type="Pfam" id="PF07690">
    <property type="entry name" value="MFS_1"/>
    <property type="match status" value="1"/>
</dbReference>
<feature type="region of interest" description="Disordered" evidence="8">
    <location>
        <begin position="1"/>
        <end position="27"/>
    </location>
</feature>
<feature type="region of interest" description="Disordered" evidence="8">
    <location>
        <begin position="506"/>
        <end position="565"/>
    </location>
</feature>
<name>A0A653EQJ7_MYCKA</name>
<evidence type="ECO:0000256" key="5">
    <source>
        <dbReference type="ARBA" id="ARBA00022692"/>
    </source>
</evidence>
<feature type="transmembrane region" description="Helical" evidence="9">
    <location>
        <begin position="244"/>
        <end position="267"/>
    </location>
</feature>
<feature type="transmembrane region" description="Helical" evidence="9">
    <location>
        <begin position="162"/>
        <end position="184"/>
    </location>
</feature>
<reference evidence="11" key="1">
    <citation type="submission" date="2019-05" db="EMBL/GenBank/DDBJ databases">
        <authorList>
            <person name="Naeem R."/>
            <person name="Antony C."/>
            <person name="Guan Q."/>
        </authorList>
    </citation>
    <scope>NUCLEOTIDE SEQUENCE</scope>
    <source>
        <strain evidence="11">3</strain>
    </source>
</reference>
<evidence type="ECO:0000256" key="7">
    <source>
        <dbReference type="ARBA" id="ARBA00023136"/>
    </source>
</evidence>
<evidence type="ECO:0000313" key="11">
    <source>
        <dbReference type="EMBL" id="VTO99120.1"/>
    </source>
</evidence>
<dbReference type="CDD" id="cd17321">
    <property type="entry name" value="MFS_MMR_MDR_like"/>
    <property type="match status" value="1"/>
</dbReference>
<feature type="transmembrane region" description="Helical" evidence="9">
    <location>
        <begin position="324"/>
        <end position="341"/>
    </location>
</feature>
<comment type="similarity">
    <text evidence="2">Belongs to the major facilitator superfamily. EmrB family.</text>
</comment>
<dbReference type="Gene3D" id="1.20.1720.10">
    <property type="entry name" value="Multidrug resistance protein D"/>
    <property type="match status" value="1"/>
</dbReference>
<dbReference type="PANTHER" id="PTHR42718">
    <property type="entry name" value="MAJOR FACILITATOR SUPERFAMILY MULTIDRUG TRANSPORTER MFSC"/>
    <property type="match status" value="1"/>
</dbReference>
<protein>
    <submittedName>
        <fullName evidence="11">Multidrug resistance protein stp</fullName>
    </submittedName>
</protein>
<evidence type="ECO:0000256" key="1">
    <source>
        <dbReference type="ARBA" id="ARBA00004651"/>
    </source>
</evidence>
<sequence>MRAAMTPAGSGRRPTESGGPPNRGGRGCPRHPWRALWAMLLGSFMIQVDFIIVVVANPSIMTDLHSDYDTVIWVTSAAVLAYAVSALVAGRLGDRFGPKNVYLIGLAIFTAASLWCGLSDSVEMLIAARAIQGIGASLLNTQTLSTITRTFPPERRGTALSVWGATAGIATLVGPLLGGLLVGALGWKSIFFVNVPIGVVGLALAARWIPVLPTHTHRFDWIGVALSGMGTSLVVFALQEGQSAGWGTWIWAAIGTGMGFLAVFVHWQSVNLREPLIPLEIFRYRDFALSSLGVAMIAFVTTAMMLPAMFYAQGVLGLSPAQSALLTAPMAVTTTLLAPLVGKLVDRAHPRPVIGFGFSLVSAALTWLAVEMTPGAPIWQLVLPFAALGVGMAMLWSPLAATASRNLPAHLAGACSGVYNSVRLLGAVLGSSGMAAFMAARIAAETPNHSGPPPPPAGGGTGIGVRLPDLMREPFSTAMSQSMLLPAFVALLGVVAALFMVGSGAHLSSDRCPRSATAGKIGSRRFPIDVQPTAATAKKSPPAPNPTDSCGRTNGNTMPARPDLD</sequence>
<keyword evidence="5 9" id="KW-0812">Transmembrane</keyword>
<evidence type="ECO:0000256" key="2">
    <source>
        <dbReference type="ARBA" id="ARBA00008537"/>
    </source>
</evidence>
<dbReference type="Gene3D" id="1.20.1250.20">
    <property type="entry name" value="MFS general substrate transporter like domains"/>
    <property type="match status" value="1"/>
</dbReference>
<feature type="transmembrane region" description="Helical" evidence="9">
    <location>
        <begin position="36"/>
        <end position="58"/>
    </location>
</feature>
<accession>A0A653EQJ7</accession>
<feature type="transmembrane region" description="Helical" evidence="9">
    <location>
        <begin position="287"/>
        <end position="312"/>
    </location>
</feature>
<dbReference type="NCBIfam" id="TIGR00711">
    <property type="entry name" value="efflux_EmrB"/>
    <property type="match status" value="1"/>
</dbReference>
<keyword evidence="7 9" id="KW-0472">Membrane</keyword>
<dbReference type="PANTHER" id="PTHR42718:SF42">
    <property type="entry name" value="EXPORT PROTEIN"/>
    <property type="match status" value="1"/>
</dbReference>
<feature type="transmembrane region" description="Helical" evidence="9">
    <location>
        <begin position="101"/>
        <end position="118"/>
    </location>
</feature>
<evidence type="ECO:0000256" key="3">
    <source>
        <dbReference type="ARBA" id="ARBA00022448"/>
    </source>
</evidence>
<feature type="transmembrane region" description="Helical" evidence="9">
    <location>
        <begin position="190"/>
        <end position="209"/>
    </location>
</feature>
<gene>
    <name evidence="11" type="primary">stp_2</name>
    <name evidence="11" type="ORF">BIN_B_01751</name>
</gene>
<feature type="transmembrane region" description="Helical" evidence="9">
    <location>
        <begin position="70"/>
        <end position="89"/>
    </location>
</feature>
<keyword evidence="6 9" id="KW-1133">Transmembrane helix</keyword>
<evidence type="ECO:0000256" key="6">
    <source>
        <dbReference type="ARBA" id="ARBA00022989"/>
    </source>
</evidence>
<dbReference type="FunFam" id="1.20.1720.10:FF:000021">
    <property type="entry name" value="Drug resistance transporter, EmrB/QacA subfamily"/>
    <property type="match status" value="1"/>
</dbReference>
<feature type="compositionally biased region" description="Polar residues" evidence="8">
    <location>
        <begin position="548"/>
        <end position="557"/>
    </location>
</feature>
<dbReference type="InterPro" id="IPR004638">
    <property type="entry name" value="EmrB-like"/>
</dbReference>
<dbReference type="SUPFAM" id="SSF103473">
    <property type="entry name" value="MFS general substrate transporter"/>
    <property type="match status" value="1"/>
</dbReference>
<dbReference type="PROSITE" id="PS50850">
    <property type="entry name" value="MFS"/>
    <property type="match status" value="1"/>
</dbReference>
<feature type="transmembrane region" description="Helical" evidence="9">
    <location>
        <begin position="382"/>
        <end position="403"/>
    </location>
</feature>
<proteinExistence type="inferred from homology"/>